<dbReference type="PANTHER" id="PTHR46093">
    <property type="entry name" value="ACYL-COA-BINDING DOMAIN-CONTAINING PROTEIN 5"/>
    <property type="match status" value="1"/>
</dbReference>
<protein>
    <recommendedName>
        <fullName evidence="5">EGF-like domain-containing protein</fullName>
    </recommendedName>
</protein>
<dbReference type="Gene3D" id="2.120.10.80">
    <property type="entry name" value="Kelch-type beta propeller"/>
    <property type="match status" value="2"/>
</dbReference>
<reference evidence="7" key="1">
    <citation type="journal article" date="2023" name="Commun. Biol.">
        <title>Genome analysis of Parmales, the sister group of diatoms, reveals the evolutionary specialization of diatoms from phago-mixotrophs to photoautotrophs.</title>
        <authorList>
            <person name="Ban H."/>
            <person name="Sato S."/>
            <person name="Yoshikawa S."/>
            <person name="Yamada K."/>
            <person name="Nakamura Y."/>
            <person name="Ichinomiya M."/>
            <person name="Sato N."/>
            <person name="Blanc-Mathieu R."/>
            <person name="Endo H."/>
            <person name="Kuwata A."/>
            <person name="Ogata H."/>
        </authorList>
    </citation>
    <scope>NUCLEOTIDE SEQUENCE [LARGE SCALE GENOMIC DNA]</scope>
</reference>
<dbReference type="InterPro" id="IPR015915">
    <property type="entry name" value="Kelch-typ_b-propeller"/>
</dbReference>
<dbReference type="SMART" id="SM00181">
    <property type="entry name" value="EGF"/>
    <property type="match status" value="3"/>
</dbReference>
<dbReference type="OrthoDB" id="6130531at2759"/>
<feature type="domain" description="EGF-like" evidence="5">
    <location>
        <begin position="895"/>
        <end position="930"/>
    </location>
</feature>
<sequence length="1036" mass="117487">MQTSQRLLLLAIFSLLRADAWQKWDYKSTWSKEFEDWKDVWGYATGPRGRRGHSISMYGSKLIMFAGRDNEIQREHVPQTYNIEENEGRLEFATYDGYPVKTGVYNASCKPKKTCTPLDPDVTTSGNDESCYYEWDYGGDITELGQEYQKVKEDQCGFVPVGLYYNDVWEYDLDCERYADKACEYTGWSTLHPGGRNGNCVFQNGKEICTVPSERWHHGSAMFDDKTMLIYGGFSHRCEDYCDDMWSFDLRDSTWMEIYPLGHFGDDEAPGKRWKFSLLSGVKDPETNQQSMIFFGGHRLWHGFSPDNSQGNNYKSYDHYPKGGYLNDLWTYSKKHLLPDEQVPVDSKGYGTWTVKTGVEACQSDPGIEWSTRNDVTCSVAWPQERAGHAGIYDKERHGIWIHGGFTSYYPYISTDGPGSGSGIQALKVGGFTPYPTYPFFLDDLWYYDLKGGNWTELTYTAGTPKPDRRTNHILILATKQGLAPNILIMFGGYYNNHHYDDTWFFNIETSRWQERKTFVHATWPESCQDDIEFIQDPANLCEELEYPKDMWRAMDAIIDEGQLKASRGDMIPYARLQDSNLGDDFSNYYVGSGFPTEYFGVHDNAADYLDEIINLAFDAMPKEQAQLTTIPSRLVDGTPIAPYSATGPRQYARKWDIADKIPAYLKSDPRLNSSALVGTIWERCTSGKGTPTDRSPSLDGMFGRSDVKIEIDQPKRMRYGWDGCREEFVEEGQELWRFPSSRSDHTATYYEEEGLLMFYGGVGYTEKQEASLEVTHQTTVLDDFWAFNINNCNNNCSDHGRCDYGTCKCDPGYYGLDCSNSTCPGSFCYYDDITNEQICNHCCYSGYTHTDDDTYIPDVKKSFCSLENPGHSNGICDGFATCQCAPPFIGEDCSIKDCKYNCSYNGYCSVEFPVSRCMCSQGYFGEYCQFRECLNNCSWPNGKCDYDTGNCECTMVYNPFENYREWARWGGEDCSYLAAYAAGVKQTVTWMAIVAAVVVTMWLGFEGELGWDEAWVKGGEVGGGMGGSGAGGGGG</sequence>
<feature type="domain" description="EGF-like" evidence="5">
    <location>
        <begin position="789"/>
        <end position="820"/>
    </location>
</feature>
<dbReference type="PANTHER" id="PTHR46093:SF18">
    <property type="entry name" value="FIBRONECTIN TYPE-III DOMAIN-CONTAINING PROTEIN"/>
    <property type="match status" value="1"/>
</dbReference>
<organism evidence="6 7">
    <name type="scientific">Triparma columacea</name>
    <dbReference type="NCBI Taxonomy" id="722753"/>
    <lineage>
        <taxon>Eukaryota</taxon>
        <taxon>Sar</taxon>
        <taxon>Stramenopiles</taxon>
        <taxon>Ochrophyta</taxon>
        <taxon>Bolidophyceae</taxon>
        <taxon>Parmales</taxon>
        <taxon>Triparmaceae</taxon>
        <taxon>Triparma</taxon>
    </lineage>
</organism>
<feature type="chain" id="PRO_5040790555" description="EGF-like domain-containing protein" evidence="4">
    <location>
        <begin position="19"/>
        <end position="1036"/>
    </location>
</feature>
<evidence type="ECO:0000259" key="5">
    <source>
        <dbReference type="PROSITE" id="PS50026"/>
    </source>
</evidence>
<evidence type="ECO:0000313" key="6">
    <source>
        <dbReference type="EMBL" id="GMI28583.1"/>
    </source>
</evidence>
<accession>A0A9W7L3D1</accession>
<name>A0A9W7L3D1_9STRA</name>
<feature type="disulfide bond" evidence="3">
    <location>
        <begin position="920"/>
        <end position="929"/>
    </location>
</feature>
<dbReference type="PROSITE" id="PS50026">
    <property type="entry name" value="EGF_3"/>
    <property type="match status" value="2"/>
</dbReference>
<dbReference type="Proteomes" id="UP001165065">
    <property type="component" value="Unassembled WGS sequence"/>
</dbReference>
<dbReference type="SUPFAM" id="SSF117281">
    <property type="entry name" value="Kelch motif"/>
    <property type="match status" value="1"/>
</dbReference>
<dbReference type="InterPro" id="IPR000742">
    <property type="entry name" value="EGF"/>
</dbReference>
<evidence type="ECO:0000256" key="3">
    <source>
        <dbReference type="PROSITE-ProRule" id="PRU00076"/>
    </source>
</evidence>
<dbReference type="EMBL" id="BRYA01000664">
    <property type="protein sequence ID" value="GMI28583.1"/>
    <property type="molecule type" value="Genomic_DNA"/>
</dbReference>
<keyword evidence="3" id="KW-0245">EGF-like domain</keyword>
<dbReference type="Gene3D" id="2.10.25.10">
    <property type="entry name" value="Laminin"/>
    <property type="match status" value="1"/>
</dbReference>
<proteinExistence type="predicted"/>
<keyword evidence="2" id="KW-0677">Repeat</keyword>
<feature type="disulfide bond" evidence="3">
    <location>
        <begin position="899"/>
        <end position="909"/>
    </location>
</feature>
<keyword evidence="4" id="KW-0732">Signal</keyword>
<dbReference type="Gene3D" id="2.60.120.260">
    <property type="entry name" value="Galactose-binding domain-like"/>
    <property type="match status" value="1"/>
</dbReference>
<gene>
    <name evidence="6" type="ORF">TrCOL_g8345</name>
</gene>
<comment type="caution">
    <text evidence="3">Lacks conserved residue(s) required for the propagation of feature annotation.</text>
</comment>
<feature type="disulfide bond" evidence="3">
    <location>
        <begin position="793"/>
        <end position="803"/>
    </location>
</feature>
<feature type="signal peptide" evidence="4">
    <location>
        <begin position="1"/>
        <end position="18"/>
    </location>
</feature>
<evidence type="ECO:0000256" key="1">
    <source>
        <dbReference type="ARBA" id="ARBA00022441"/>
    </source>
</evidence>
<dbReference type="PROSITE" id="PS01186">
    <property type="entry name" value="EGF_2"/>
    <property type="match status" value="2"/>
</dbReference>
<evidence type="ECO:0000256" key="2">
    <source>
        <dbReference type="ARBA" id="ARBA00022737"/>
    </source>
</evidence>
<keyword evidence="1" id="KW-0880">Kelch repeat</keyword>
<keyword evidence="7" id="KW-1185">Reference proteome</keyword>
<dbReference type="AlphaFoldDB" id="A0A9W7L3D1"/>
<feature type="disulfide bond" evidence="3">
    <location>
        <begin position="810"/>
        <end position="819"/>
    </location>
</feature>
<evidence type="ECO:0000256" key="4">
    <source>
        <dbReference type="SAM" id="SignalP"/>
    </source>
</evidence>
<keyword evidence="3" id="KW-1015">Disulfide bond</keyword>
<evidence type="ECO:0000313" key="7">
    <source>
        <dbReference type="Proteomes" id="UP001165065"/>
    </source>
</evidence>
<dbReference type="PROSITE" id="PS00022">
    <property type="entry name" value="EGF_1"/>
    <property type="match status" value="2"/>
</dbReference>
<comment type="caution">
    <text evidence="6">The sequence shown here is derived from an EMBL/GenBank/DDBJ whole genome shotgun (WGS) entry which is preliminary data.</text>
</comment>